<evidence type="ECO:0000313" key="2">
    <source>
        <dbReference type="Proteomes" id="UP000199400"/>
    </source>
</evidence>
<reference evidence="2" key="1">
    <citation type="submission" date="2016-10" db="EMBL/GenBank/DDBJ databases">
        <authorList>
            <person name="Varghese N."/>
            <person name="Submissions S."/>
        </authorList>
    </citation>
    <scope>NUCLEOTIDE SEQUENCE [LARGE SCALE GENOMIC DNA]</scope>
    <source>
        <strain evidence="2">ATCC 25963</strain>
    </source>
</reference>
<dbReference type="AlphaFoldDB" id="A0A1I2C0V4"/>
<proteinExistence type="predicted"/>
<sequence>MPACPVVNFADQLASVNTARSLLCVYHENFGTNWNLSASDCYTFYGGAHLCRHEEIRRACIAGGFTPIANSWIADRIDDDDALFINSNDCSNFDGQDGVGAGKTGKYCCSEWPKY</sequence>
<dbReference type="EMBL" id="FOMX01000016">
    <property type="protein sequence ID" value="SFE61778.1"/>
    <property type="molecule type" value="Genomic_DNA"/>
</dbReference>
<name>A0A1I2C0V4_9BACT</name>
<dbReference type="Proteomes" id="UP000199400">
    <property type="component" value="Unassembled WGS sequence"/>
</dbReference>
<organism evidence="1 2">
    <name type="scientific">Nannocystis exedens</name>
    <dbReference type="NCBI Taxonomy" id="54"/>
    <lineage>
        <taxon>Bacteria</taxon>
        <taxon>Pseudomonadati</taxon>
        <taxon>Myxococcota</taxon>
        <taxon>Polyangia</taxon>
        <taxon>Nannocystales</taxon>
        <taxon>Nannocystaceae</taxon>
        <taxon>Nannocystis</taxon>
    </lineage>
</organism>
<protein>
    <submittedName>
        <fullName evidence="1">Uncharacterized protein</fullName>
    </submittedName>
</protein>
<gene>
    <name evidence="1" type="ORF">SAMN02745121_04887</name>
</gene>
<evidence type="ECO:0000313" key="1">
    <source>
        <dbReference type="EMBL" id="SFE61778.1"/>
    </source>
</evidence>
<accession>A0A1I2C0V4</accession>
<keyword evidence="2" id="KW-1185">Reference proteome</keyword>
<dbReference type="STRING" id="54.SAMN02745121_04887"/>